<accession>A0A9Q1JXJ9</accession>
<gene>
    <name evidence="2" type="ORF">Cgig2_023049</name>
</gene>
<evidence type="ECO:0000313" key="3">
    <source>
        <dbReference type="Proteomes" id="UP001153076"/>
    </source>
</evidence>
<reference evidence="2" key="1">
    <citation type="submission" date="2022-04" db="EMBL/GenBank/DDBJ databases">
        <title>Carnegiea gigantea Genome sequencing and assembly v2.</title>
        <authorList>
            <person name="Copetti D."/>
            <person name="Sanderson M.J."/>
            <person name="Burquez A."/>
            <person name="Wojciechowski M.F."/>
        </authorList>
    </citation>
    <scope>NUCLEOTIDE SEQUENCE</scope>
    <source>
        <strain evidence="2">SGP5-SGP5p</strain>
        <tissue evidence="2">Aerial part</tissue>
    </source>
</reference>
<protein>
    <submittedName>
        <fullName evidence="2">Uncharacterized protein</fullName>
    </submittedName>
</protein>
<feature type="compositionally biased region" description="Polar residues" evidence="1">
    <location>
        <begin position="244"/>
        <end position="259"/>
    </location>
</feature>
<feature type="region of interest" description="Disordered" evidence="1">
    <location>
        <begin position="237"/>
        <end position="269"/>
    </location>
</feature>
<dbReference type="Proteomes" id="UP001153076">
    <property type="component" value="Unassembled WGS sequence"/>
</dbReference>
<dbReference type="AlphaFoldDB" id="A0A9Q1JXJ9"/>
<name>A0A9Q1JXJ9_9CARY</name>
<sequence length="269" mass="29996">MLDWGIDNPFQAALIQIDLEDHEWDEIAQVVLQMEGPNEIPHNNLEIINKLMKVESVNCQVGTSNEDLKELKHDGSCLRDWSCVGSKSEWKEGINTRFQVLDMAPEDESTITTISKDPCGDENLVATPITREVSGERMLGTNSNMGLEREGTYSDFAITSTTNAESRTGIRSTTSLASSSMDTESSLEAVFHLPSKVNKCVPKSMEEQVLASDDHNVEPTRKDNLSTADVIHSNAHDTTRHENNATSVFHFSTQDQSGIQERKWGRRKS</sequence>
<dbReference type="EMBL" id="JAKOGI010000573">
    <property type="protein sequence ID" value="KAJ8432919.1"/>
    <property type="molecule type" value="Genomic_DNA"/>
</dbReference>
<evidence type="ECO:0000256" key="1">
    <source>
        <dbReference type="SAM" id="MobiDB-lite"/>
    </source>
</evidence>
<proteinExistence type="predicted"/>
<keyword evidence="3" id="KW-1185">Reference proteome</keyword>
<organism evidence="2 3">
    <name type="scientific">Carnegiea gigantea</name>
    <dbReference type="NCBI Taxonomy" id="171969"/>
    <lineage>
        <taxon>Eukaryota</taxon>
        <taxon>Viridiplantae</taxon>
        <taxon>Streptophyta</taxon>
        <taxon>Embryophyta</taxon>
        <taxon>Tracheophyta</taxon>
        <taxon>Spermatophyta</taxon>
        <taxon>Magnoliopsida</taxon>
        <taxon>eudicotyledons</taxon>
        <taxon>Gunneridae</taxon>
        <taxon>Pentapetalae</taxon>
        <taxon>Caryophyllales</taxon>
        <taxon>Cactineae</taxon>
        <taxon>Cactaceae</taxon>
        <taxon>Cactoideae</taxon>
        <taxon>Echinocereeae</taxon>
        <taxon>Carnegiea</taxon>
    </lineage>
</organism>
<evidence type="ECO:0000313" key="2">
    <source>
        <dbReference type="EMBL" id="KAJ8432919.1"/>
    </source>
</evidence>
<comment type="caution">
    <text evidence="2">The sequence shown here is derived from an EMBL/GenBank/DDBJ whole genome shotgun (WGS) entry which is preliminary data.</text>
</comment>